<proteinExistence type="predicted"/>
<dbReference type="Proteomes" id="UP001187343">
    <property type="component" value="Unassembled WGS sequence"/>
</dbReference>
<organism evidence="1 2">
    <name type="scientific">Cirrhinus molitorella</name>
    <name type="common">mud carp</name>
    <dbReference type="NCBI Taxonomy" id="172907"/>
    <lineage>
        <taxon>Eukaryota</taxon>
        <taxon>Metazoa</taxon>
        <taxon>Chordata</taxon>
        <taxon>Craniata</taxon>
        <taxon>Vertebrata</taxon>
        <taxon>Euteleostomi</taxon>
        <taxon>Actinopterygii</taxon>
        <taxon>Neopterygii</taxon>
        <taxon>Teleostei</taxon>
        <taxon>Ostariophysi</taxon>
        <taxon>Cypriniformes</taxon>
        <taxon>Cyprinidae</taxon>
        <taxon>Labeoninae</taxon>
        <taxon>Labeonini</taxon>
        <taxon>Cirrhinus</taxon>
    </lineage>
</organism>
<dbReference type="AlphaFoldDB" id="A0AA88PFB9"/>
<keyword evidence="2" id="KW-1185">Reference proteome</keyword>
<sequence>MKQDRGDKTSCEQVRSHTVVTIECEGKRTRSRELQCAKVEFDLDSWPHPHQQILQIPPPPPPSYSTAATAQVLAPLKEGPAQIFDPLRDLQLPTSATAGRLMVSEG</sequence>
<comment type="caution">
    <text evidence="1">The sequence shown here is derived from an EMBL/GenBank/DDBJ whole genome shotgun (WGS) entry which is preliminary data.</text>
</comment>
<accession>A0AA88PFB9</accession>
<reference evidence="1" key="1">
    <citation type="submission" date="2023-08" db="EMBL/GenBank/DDBJ databases">
        <title>Chromosome-level Genome Assembly of mud carp (Cirrhinus molitorella).</title>
        <authorList>
            <person name="Liu H."/>
        </authorList>
    </citation>
    <scope>NUCLEOTIDE SEQUENCE</scope>
    <source>
        <strain evidence="1">Prfri</strain>
        <tissue evidence="1">Muscle</tissue>
    </source>
</reference>
<protein>
    <submittedName>
        <fullName evidence="1">Uncharacterized protein</fullName>
    </submittedName>
</protein>
<gene>
    <name evidence="1" type="ORF">Q8A67_019333</name>
</gene>
<evidence type="ECO:0000313" key="1">
    <source>
        <dbReference type="EMBL" id="KAK2878542.1"/>
    </source>
</evidence>
<dbReference type="EMBL" id="JAUYZG010000019">
    <property type="protein sequence ID" value="KAK2878542.1"/>
    <property type="molecule type" value="Genomic_DNA"/>
</dbReference>
<name>A0AA88PFB9_9TELE</name>
<evidence type="ECO:0000313" key="2">
    <source>
        <dbReference type="Proteomes" id="UP001187343"/>
    </source>
</evidence>